<dbReference type="RefSeq" id="WP_154726626.1">
    <property type="nucleotide sequence ID" value="NZ_UXHF01000069.1"/>
</dbReference>
<sequence>MKFLLDQNLPVRLIDAITAFDHEVEHVRLMGLATAGDREIWALAASRGAVVVSKDKDFLLLAQLSASGQPLVHLNLGNCSNDELYAIVRRDWTSVVARLTDGEAIVEVRP</sequence>
<evidence type="ECO:0000313" key="3">
    <source>
        <dbReference type="Proteomes" id="UP000289220"/>
    </source>
</evidence>
<name>A0A7Z8Y5K9_9CAUL</name>
<protein>
    <recommendedName>
        <fullName evidence="1">DUF5615 domain-containing protein</fullName>
    </recommendedName>
</protein>
<dbReference type="AlphaFoldDB" id="A0A7Z8Y5K9"/>
<dbReference type="InterPro" id="IPR041049">
    <property type="entry name" value="DUF5615"/>
</dbReference>
<proteinExistence type="predicted"/>
<reference evidence="2 3" key="1">
    <citation type="submission" date="2018-11" db="EMBL/GenBank/DDBJ databases">
        <authorList>
            <person name="Peiro R."/>
            <person name="Begona"/>
            <person name="Cbmso G."/>
            <person name="Lopez M."/>
            <person name="Gonzalez S."/>
            <person name="Sacristan E."/>
            <person name="Castillo E."/>
        </authorList>
    </citation>
    <scope>NUCLEOTIDE SEQUENCE [LARGE SCALE GENOMIC DNA]</scope>
    <source>
        <strain evidence="2">Brev_genome</strain>
    </source>
</reference>
<evidence type="ECO:0000259" key="1">
    <source>
        <dbReference type="Pfam" id="PF18480"/>
    </source>
</evidence>
<comment type="caution">
    <text evidence="2">The sequence shown here is derived from an EMBL/GenBank/DDBJ whole genome shotgun (WGS) entry which is preliminary data.</text>
</comment>
<accession>A0A7Z8Y5K9</accession>
<dbReference type="EMBL" id="UXHF01000069">
    <property type="protein sequence ID" value="VDC51366.1"/>
    <property type="molecule type" value="Genomic_DNA"/>
</dbReference>
<gene>
    <name evidence="2" type="ORF">BREV_BREV_02719</name>
</gene>
<dbReference type="Proteomes" id="UP000289220">
    <property type="component" value="Unassembled WGS sequence"/>
</dbReference>
<evidence type="ECO:0000313" key="2">
    <source>
        <dbReference type="EMBL" id="VDC51366.1"/>
    </source>
</evidence>
<dbReference type="Pfam" id="PF18480">
    <property type="entry name" value="DUF5615"/>
    <property type="match status" value="1"/>
</dbReference>
<feature type="domain" description="DUF5615" evidence="1">
    <location>
        <begin position="1"/>
        <end position="105"/>
    </location>
</feature>
<organism evidence="2 3">
    <name type="scientific">Brevundimonas mediterranea</name>
    <dbReference type="NCBI Taxonomy" id="74329"/>
    <lineage>
        <taxon>Bacteria</taxon>
        <taxon>Pseudomonadati</taxon>
        <taxon>Pseudomonadota</taxon>
        <taxon>Alphaproteobacteria</taxon>
        <taxon>Caulobacterales</taxon>
        <taxon>Caulobacteraceae</taxon>
        <taxon>Brevundimonas</taxon>
    </lineage>
</organism>
<keyword evidence="3" id="KW-1185">Reference proteome</keyword>